<protein>
    <submittedName>
        <fullName evidence="2">Uncharacterized protein</fullName>
    </submittedName>
</protein>
<dbReference type="OrthoDB" id="10324020at2759"/>
<accession>A0A1Q9EQS0</accession>
<name>A0A1Q9EQS0_SYMMI</name>
<comment type="caution">
    <text evidence="2">The sequence shown here is derived from an EMBL/GenBank/DDBJ whole genome shotgun (WGS) entry which is preliminary data.</text>
</comment>
<evidence type="ECO:0000313" key="2">
    <source>
        <dbReference type="EMBL" id="OLQ09770.1"/>
    </source>
</evidence>
<dbReference type="EMBL" id="LSRX01000090">
    <property type="protein sequence ID" value="OLQ09770.1"/>
    <property type="molecule type" value="Genomic_DNA"/>
</dbReference>
<keyword evidence="3" id="KW-1185">Reference proteome</keyword>
<feature type="region of interest" description="Disordered" evidence="1">
    <location>
        <begin position="161"/>
        <end position="184"/>
    </location>
</feature>
<reference evidence="2 3" key="1">
    <citation type="submission" date="2016-02" db="EMBL/GenBank/DDBJ databases">
        <title>Genome analysis of coral dinoflagellate symbionts highlights evolutionary adaptations to a symbiotic lifestyle.</title>
        <authorList>
            <person name="Aranda M."/>
            <person name="Li Y."/>
            <person name="Liew Y.J."/>
            <person name="Baumgarten S."/>
            <person name="Simakov O."/>
            <person name="Wilson M."/>
            <person name="Piel J."/>
            <person name="Ashoor H."/>
            <person name="Bougouffa S."/>
            <person name="Bajic V.B."/>
            <person name="Ryu T."/>
            <person name="Ravasi T."/>
            <person name="Bayer T."/>
            <person name="Micklem G."/>
            <person name="Kim H."/>
            <person name="Bhak J."/>
            <person name="Lajeunesse T.C."/>
            <person name="Voolstra C.R."/>
        </authorList>
    </citation>
    <scope>NUCLEOTIDE SEQUENCE [LARGE SCALE GENOMIC DNA]</scope>
    <source>
        <strain evidence="2 3">CCMP2467</strain>
    </source>
</reference>
<gene>
    <name evidence="2" type="ORF">AK812_SmicGene6579</name>
</gene>
<organism evidence="2 3">
    <name type="scientific">Symbiodinium microadriaticum</name>
    <name type="common">Dinoflagellate</name>
    <name type="synonym">Zooxanthella microadriatica</name>
    <dbReference type="NCBI Taxonomy" id="2951"/>
    <lineage>
        <taxon>Eukaryota</taxon>
        <taxon>Sar</taxon>
        <taxon>Alveolata</taxon>
        <taxon>Dinophyceae</taxon>
        <taxon>Suessiales</taxon>
        <taxon>Symbiodiniaceae</taxon>
        <taxon>Symbiodinium</taxon>
    </lineage>
</organism>
<dbReference type="Proteomes" id="UP000186817">
    <property type="component" value="Unassembled WGS sequence"/>
</dbReference>
<sequence length="184" mass="20138">MERGSRLGPRAAALARRCEDGVLLAEVSRERVVQEQVPLVTWEAMFCSLAGSSLAAREKEVEEMVFIVRFGRKSACLGMQHDLARVTTSMLLGSASFMQAMRACSLQREKKRCGDGWRWSSWSDSDEQCLPWPSLDCEISALSEKILQAAVGKKGTELIIDGSGSCDPEPLSALPPGESDSEKL</sequence>
<evidence type="ECO:0000256" key="1">
    <source>
        <dbReference type="SAM" id="MobiDB-lite"/>
    </source>
</evidence>
<evidence type="ECO:0000313" key="3">
    <source>
        <dbReference type="Proteomes" id="UP000186817"/>
    </source>
</evidence>
<dbReference type="AlphaFoldDB" id="A0A1Q9EQS0"/>
<proteinExistence type="predicted"/>